<dbReference type="Proteomes" id="UP001200642">
    <property type="component" value="Unassembled WGS sequence"/>
</dbReference>
<sequence length="353" mass="40497">MTDLKRRINAFTKLGEFFDEFYEFAKKDPKNEENQNPYLEEFDKKITVARHKNGWFTKENCLYGIKGWAELLTHENLEEWLAPYHIQERSPKTIALVMAGNIPLVGFHDFLAVVITGNKALIKLSSNDDILLPFIAAFLIDVEPGLGDYISFAGGRLEKFDAVIATGSNNTSLYFEHYFGKKPNIIRKNRNSVAILKGDETEDQLQALGEDIFRYYGLGCRSVSKLFVPKGYDFDAFYKAVYRYRPILELVKYANNYDYNKAVYLMSEFKFLDNGFLMLKEDPSFASPIATLFYETYDSTDQLHNVLRADADKLQCIVGSGVWKDEISFGQTQRPMLSDYADGVDTVEFLLNN</sequence>
<evidence type="ECO:0000313" key="3">
    <source>
        <dbReference type="Proteomes" id="UP001200642"/>
    </source>
</evidence>
<dbReference type="AlphaFoldDB" id="A0AAE3EXA7"/>
<keyword evidence="1" id="KW-0521">NADP</keyword>
<protein>
    <submittedName>
        <fullName evidence="2">Acyl-CoA reductase</fullName>
    </submittedName>
</protein>
<evidence type="ECO:0000313" key="2">
    <source>
        <dbReference type="EMBL" id="MCG2461988.1"/>
    </source>
</evidence>
<organism evidence="2 3">
    <name type="scientific">Cerina litoralis</name>
    <dbReference type="NCBI Taxonomy" id="2874477"/>
    <lineage>
        <taxon>Bacteria</taxon>
        <taxon>Pseudomonadati</taxon>
        <taxon>Bacteroidota</taxon>
        <taxon>Flavobacteriia</taxon>
        <taxon>Flavobacteriales</taxon>
        <taxon>Flavobacteriaceae</taxon>
        <taxon>Cerina</taxon>
    </lineage>
</organism>
<dbReference type="InterPro" id="IPR008670">
    <property type="entry name" value="CoA_reduct_LuxC"/>
</dbReference>
<dbReference type="GO" id="GO:0003995">
    <property type="term" value="F:acyl-CoA dehydrogenase activity"/>
    <property type="evidence" value="ECO:0007669"/>
    <property type="project" value="InterPro"/>
</dbReference>
<reference evidence="2" key="1">
    <citation type="submission" date="2023-02" db="EMBL/GenBank/DDBJ databases">
        <title>Genome of Flavobacteriaceae gen. nov. sp. strain F89.</title>
        <authorList>
            <person name="Wang Y."/>
        </authorList>
    </citation>
    <scope>NUCLEOTIDE SEQUENCE</scope>
    <source>
        <strain evidence="2">F89</strain>
    </source>
</reference>
<name>A0AAE3EXA7_9FLAO</name>
<proteinExistence type="predicted"/>
<accession>A0AAE3EXA7</accession>
<dbReference type="RefSeq" id="WP_317903130.1">
    <property type="nucleotide sequence ID" value="NZ_JAIRBC010000023.1"/>
</dbReference>
<dbReference type="SUPFAM" id="SSF53720">
    <property type="entry name" value="ALDH-like"/>
    <property type="match status" value="1"/>
</dbReference>
<comment type="caution">
    <text evidence="2">The sequence shown here is derived from an EMBL/GenBank/DDBJ whole genome shotgun (WGS) entry which is preliminary data.</text>
</comment>
<dbReference type="InterPro" id="IPR016161">
    <property type="entry name" value="Ald_DH/histidinol_DH"/>
</dbReference>
<keyword evidence="3" id="KW-1185">Reference proteome</keyword>
<evidence type="ECO:0000256" key="1">
    <source>
        <dbReference type="ARBA" id="ARBA00022857"/>
    </source>
</evidence>
<gene>
    <name evidence="2" type="ORF">K8352_14610</name>
</gene>
<dbReference type="GO" id="GO:0008218">
    <property type="term" value="P:bioluminescence"/>
    <property type="evidence" value="ECO:0007669"/>
    <property type="project" value="InterPro"/>
</dbReference>
<dbReference type="EMBL" id="JAIRBC010000023">
    <property type="protein sequence ID" value="MCG2461988.1"/>
    <property type="molecule type" value="Genomic_DNA"/>
</dbReference>
<dbReference type="Pfam" id="PF05893">
    <property type="entry name" value="LuxC"/>
    <property type="match status" value="1"/>
</dbReference>